<feature type="transmembrane region" description="Helical" evidence="1">
    <location>
        <begin position="146"/>
        <end position="163"/>
    </location>
</feature>
<feature type="transmembrane region" description="Helical" evidence="1">
    <location>
        <begin position="478"/>
        <end position="497"/>
    </location>
</feature>
<feature type="transmembrane region" description="Helical" evidence="1">
    <location>
        <begin position="61"/>
        <end position="81"/>
    </location>
</feature>
<feature type="transmembrane region" description="Helical" evidence="1">
    <location>
        <begin position="183"/>
        <end position="210"/>
    </location>
</feature>
<evidence type="ECO:0000313" key="3">
    <source>
        <dbReference type="Proteomes" id="UP000289996"/>
    </source>
</evidence>
<sequence length="666" mass="75419">MAAGILCWALIVASTQPVTFFADRNWVKPGVMLILAGGLLLAWHGGRQWTRSWSARTYRRVLVGLFILILLVQGLVAWQFVDVGRADSYFVRNQAIAIAHGQTTWPHYFAVYPNNVNYTLVASLSLKGLLSLGINPPWLILNLGRFLWVDLALVAGCYLLWTWHHWQPGALSFMLIWLGSVPIYAYALFAYTDAIVLPIPLLSLALGVWTKRHTGWQRWIGGLSGLLLVSFGVWLKSNLIVVWIAVMLILLIAVIRHHWHWAWPVLAILTLSGWWLGFHLWAQASGYHRQTQDALPATSWIAMSLNPQLAGQYNYTDFNQVNRQPTATAKKATTQAMIKQRLQQLGISGGLQHLLQKFRVFWATGDFDSFRLTTQWIRAPQWFLNHQRAIQFWLVTWTQAIFLCLLIGSLWTWFSAKQHQLSLGYLALIVIGLTVFHVVFWEVEARYAVPLLPILMLLASDATATVPTWSWLREGNHRWLVSWLMVLGVSFSGISILKTTQTTSTVASVVARQGNGAYFKVTTATLPAHQTVTLKLPINHRHDQLELVPASHQGKVQLTLQQAGQVIKRVTGTPKQVAKIAYQTCPAGTLVVTIKNLGHKAIHYQAATTNYNQRTGHVLTRSQLAWRYFVLDHRPAQALTRLRTIGLNLLLWLVIVLISLWWQPRQ</sequence>
<reference evidence="2 3" key="1">
    <citation type="submission" date="2018-11" db="EMBL/GenBank/DDBJ databases">
        <authorList>
            <person name="Wuyts S."/>
        </authorList>
    </citation>
    <scope>NUCLEOTIDE SEQUENCE [LARGE SCALE GENOMIC DNA]</scope>
    <source>
        <strain evidence="2">Lactobacillus mudanjiangensis AMBF249</strain>
    </source>
</reference>
<accession>A0A660E4Z9</accession>
<feature type="transmembrane region" description="Helical" evidence="1">
    <location>
        <begin position="261"/>
        <end position="282"/>
    </location>
</feature>
<name>A0A660E4Z9_9LACO</name>
<feature type="transmembrane region" description="Helical" evidence="1">
    <location>
        <begin position="392"/>
        <end position="414"/>
    </location>
</feature>
<keyword evidence="1" id="KW-1133">Transmembrane helix</keyword>
<feature type="transmembrane region" description="Helical" evidence="1">
    <location>
        <begin position="420"/>
        <end position="440"/>
    </location>
</feature>
<feature type="transmembrane region" description="Helical" evidence="1">
    <location>
        <begin position="447"/>
        <end position="472"/>
    </location>
</feature>
<keyword evidence="1" id="KW-0812">Transmembrane</keyword>
<keyword evidence="3" id="KW-1185">Reference proteome</keyword>
<dbReference type="AlphaFoldDB" id="A0A660E4Z9"/>
<evidence type="ECO:0000256" key="1">
    <source>
        <dbReference type="SAM" id="Phobius"/>
    </source>
</evidence>
<feature type="transmembrane region" description="Helical" evidence="1">
    <location>
        <begin position="31"/>
        <end position="49"/>
    </location>
</feature>
<dbReference type="Proteomes" id="UP000289996">
    <property type="component" value="Unassembled WGS sequence"/>
</dbReference>
<feature type="transmembrane region" description="Helical" evidence="1">
    <location>
        <begin position="644"/>
        <end position="662"/>
    </location>
</feature>
<dbReference type="EMBL" id="UYIG01000090">
    <property type="protein sequence ID" value="VDG28103.1"/>
    <property type="molecule type" value="Genomic_DNA"/>
</dbReference>
<organism evidence="2 3">
    <name type="scientific">Lactiplantibacillus mudanjiangensis</name>
    <dbReference type="NCBI Taxonomy" id="1296538"/>
    <lineage>
        <taxon>Bacteria</taxon>
        <taxon>Bacillati</taxon>
        <taxon>Bacillota</taxon>
        <taxon>Bacilli</taxon>
        <taxon>Lactobacillales</taxon>
        <taxon>Lactobacillaceae</taxon>
        <taxon>Lactiplantibacillus</taxon>
    </lineage>
</organism>
<keyword evidence="1" id="KW-0472">Membrane</keyword>
<evidence type="ECO:0000313" key="2">
    <source>
        <dbReference type="EMBL" id="VDG28103.1"/>
    </source>
</evidence>
<gene>
    <name evidence="2" type="ORF">MUDAN_MDHGFNIF_02835</name>
</gene>
<proteinExistence type="predicted"/>
<feature type="transmembrane region" description="Helical" evidence="1">
    <location>
        <begin position="222"/>
        <end position="255"/>
    </location>
</feature>
<protein>
    <submittedName>
        <fullName evidence="2">Uncharacterized protein</fullName>
    </submittedName>
</protein>